<protein>
    <submittedName>
        <fullName evidence="2">Methyltransferase</fullName>
    </submittedName>
</protein>
<sequence>MRLIIDLGAHAGNDLPYYLEKAQQVVAVEANPSRCREIRSRFSAELREGRLFLEEAAITEFPIHGKVRFWVSKEHDVQSSLVESGKDPEQFDPVEVATTTLDKLLDRFGVPDYLKIDLEHYDLAILRSLKRFGSFPAALSVEVHSMKILQQLSQIGHYNSYKIIRGKSVARHYQDFPFEGVDGETHYFSFPHHSSGPIGSDIESHWFSFADVRAILRLAGTGWLDIHASTLRPTASLKALSPLHPLALRLLSTPMAKSKLAPKHQARVRKRLMRTFLN</sequence>
<name>A0A2L2BSM0_9MICO</name>
<organism evidence="2 3">
    <name type="scientific">Pontimonas salivibrio</name>
    <dbReference type="NCBI Taxonomy" id="1159327"/>
    <lineage>
        <taxon>Bacteria</taxon>
        <taxon>Bacillati</taxon>
        <taxon>Actinomycetota</taxon>
        <taxon>Actinomycetes</taxon>
        <taxon>Micrococcales</taxon>
        <taxon>Microbacteriaceae</taxon>
        <taxon>Pontimonas</taxon>
    </lineage>
</organism>
<accession>A0A2L2BSM0</accession>
<evidence type="ECO:0000259" key="1">
    <source>
        <dbReference type="Pfam" id="PF05050"/>
    </source>
</evidence>
<proteinExistence type="predicted"/>
<dbReference type="Proteomes" id="UP000243077">
    <property type="component" value="Chromosome"/>
</dbReference>
<dbReference type="Gene3D" id="3.40.50.150">
    <property type="entry name" value="Vaccinia Virus protein VP39"/>
    <property type="match status" value="1"/>
</dbReference>
<dbReference type="InterPro" id="IPR006342">
    <property type="entry name" value="FkbM_mtfrase"/>
</dbReference>
<dbReference type="GO" id="GO:0032259">
    <property type="term" value="P:methylation"/>
    <property type="evidence" value="ECO:0007669"/>
    <property type="project" value="UniProtKB-KW"/>
</dbReference>
<dbReference type="AlphaFoldDB" id="A0A2L2BSM0"/>
<feature type="domain" description="Methyltransferase FkbM" evidence="1">
    <location>
        <begin position="6"/>
        <end position="145"/>
    </location>
</feature>
<evidence type="ECO:0000313" key="2">
    <source>
        <dbReference type="EMBL" id="AVG24673.1"/>
    </source>
</evidence>
<dbReference type="EMBL" id="CP026923">
    <property type="protein sequence ID" value="AVG24673.1"/>
    <property type="molecule type" value="Genomic_DNA"/>
</dbReference>
<keyword evidence="2" id="KW-0489">Methyltransferase</keyword>
<evidence type="ECO:0000313" key="3">
    <source>
        <dbReference type="Proteomes" id="UP000243077"/>
    </source>
</evidence>
<dbReference type="Pfam" id="PF05050">
    <property type="entry name" value="Methyltransf_21"/>
    <property type="match status" value="1"/>
</dbReference>
<dbReference type="KEGG" id="psai:C3B54_111747"/>
<dbReference type="SUPFAM" id="SSF53335">
    <property type="entry name" value="S-adenosyl-L-methionine-dependent methyltransferases"/>
    <property type="match status" value="1"/>
</dbReference>
<dbReference type="InterPro" id="IPR029063">
    <property type="entry name" value="SAM-dependent_MTases_sf"/>
</dbReference>
<dbReference type="OrthoDB" id="9814604at2"/>
<dbReference type="RefSeq" id="WP_104914121.1">
    <property type="nucleotide sequence ID" value="NZ_CP026923.1"/>
</dbReference>
<keyword evidence="2" id="KW-0808">Transferase</keyword>
<gene>
    <name evidence="2" type="ORF">C3B54_111747</name>
</gene>
<reference evidence="2 3" key="1">
    <citation type="submission" date="2018-02" db="EMBL/GenBank/DDBJ databases">
        <title>Complete genome of the streamlined marine actinobacterium Pontimonas salivibrio CL-TW6 adapted to coastal planktonic lifestype.</title>
        <authorList>
            <person name="Cho B.C."/>
            <person name="Hardies S.C."/>
            <person name="Jang G.I."/>
            <person name="Hwang C.Y."/>
        </authorList>
    </citation>
    <scope>NUCLEOTIDE SEQUENCE [LARGE SCALE GENOMIC DNA]</scope>
    <source>
        <strain evidence="2 3">CL-TW6</strain>
    </source>
</reference>
<dbReference type="NCBIfam" id="TIGR01444">
    <property type="entry name" value="fkbM_fam"/>
    <property type="match status" value="1"/>
</dbReference>
<keyword evidence="3" id="KW-1185">Reference proteome</keyword>
<dbReference type="GO" id="GO:0008168">
    <property type="term" value="F:methyltransferase activity"/>
    <property type="evidence" value="ECO:0007669"/>
    <property type="project" value="UniProtKB-KW"/>
</dbReference>